<evidence type="ECO:0000256" key="1">
    <source>
        <dbReference type="ARBA" id="ARBA00006586"/>
    </source>
</evidence>
<dbReference type="AlphaFoldDB" id="A0A4R6RTJ9"/>
<evidence type="ECO:0000256" key="6">
    <source>
        <dbReference type="SAM" id="MobiDB-lite"/>
    </source>
</evidence>
<feature type="compositionally biased region" description="Low complexity" evidence="6">
    <location>
        <begin position="273"/>
        <end position="308"/>
    </location>
</feature>
<keyword evidence="2" id="KW-0378">Hydrolase</keyword>
<dbReference type="Gene3D" id="1.10.439.10">
    <property type="entry name" value="Penicillin Amidohydrolase, domain 1"/>
    <property type="match status" value="1"/>
</dbReference>
<organism evidence="8 9">
    <name type="scientific">Leucobacter luti</name>
    <dbReference type="NCBI Taxonomy" id="340320"/>
    <lineage>
        <taxon>Bacteria</taxon>
        <taxon>Bacillati</taxon>
        <taxon>Actinomycetota</taxon>
        <taxon>Actinomycetes</taxon>
        <taxon>Micrococcales</taxon>
        <taxon>Microbacteriaceae</taxon>
        <taxon>Leucobacter</taxon>
    </lineage>
</organism>
<keyword evidence="9" id="KW-1185">Reference proteome</keyword>
<feature type="binding site" evidence="5">
    <location>
        <position position="437"/>
    </location>
    <ligand>
        <name>Ca(2+)</name>
        <dbReference type="ChEBI" id="CHEBI:29108"/>
    </ligand>
</feature>
<dbReference type="RefSeq" id="WP_243736149.1">
    <property type="nucleotide sequence ID" value="NZ_SNYA01000010.1"/>
</dbReference>
<dbReference type="GO" id="GO:0016811">
    <property type="term" value="F:hydrolase activity, acting on carbon-nitrogen (but not peptide) bonds, in linear amides"/>
    <property type="evidence" value="ECO:0007669"/>
    <property type="project" value="InterPro"/>
</dbReference>
<dbReference type="InterPro" id="IPR002692">
    <property type="entry name" value="S45"/>
</dbReference>
<protein>
    <submittedName>
        <fullName evidence="8">Penicillin amidase</fullName>
    </submittedName>
</protein>
<feature type="active site" description="Nucleophile" evidence="4">
    <location>
        <position position="356"/>
    </location>
</feature>
<feature type="binding site" evidence="5">
    <location>
        <position position="227"/>
    </location>
    <ligand>
        <name>Ca(2+)</name>
        <dbReference type="ChEBI" id="CHEBI:29108"/>
    </ligand>
</feature>
<dbReference type="PANTHER" id="PTHR34218:SF4">
    <property type="entry name" value="ACYL-HOMOSERINE LACTONE ACYLASE QUIP"/>
    <property type="match status" value="1"/>
</dbReference>
<comment type="caution">
    <text evidence="8">The sequence shown here is derived from an EMBL/GenBank/DDBJ whole genome shotgun (WGS) entry which is preliminary data.</text>
</comment>
<reference evidence="8 9" key="1">
    <citation type="submission" date="2019-03" db="EMBL/GenBank/DDBJ databases">
        <title>Genomic analyses of the natural microbiome of Caenorhabditis elegans.</title>
        <authorList>
            <person name="Samuel B."/>
        </authorList>
    </citation>
    <scope>NUCLEOTIDE SEQUENCE [LARGE SCALE GENOMIC DNA]</scope>
    <source>
        <strain evidence="8 9">JUb18</strain>
    </source>
</reference>
<evidence type="ECO:0000256" key="3">
    <source>
        <dbReference type="ARBA" id="ARBA00023145"/>
    </source>
</evidence>
<dbReference type="InterPro" id="IPR043147">
    <property type="entry name" value="Penicillin_amidase_A-knob"/>
</dbReference>
<keyword evidence="7" id="KW-0472">Membrane</keyword>
<keyword evidence="5" id="KW-0479">Metal-binding</keyword>
<gene>
    <name evidence="8" type="ORF">EDF62_3421</name>
</gene>
<keyword evidence="7" id="KW-0812">Transmembrane</keyword>
<dbReference type="InterPro" id="IPR043146">
    <property type="entry name" value="Penicillin_amidase_N_B-knob"/>
</dbReference>
<dbReference type="PIRSF" id="PIRSF001227">
    <property type="entry name" value="Pen_acylase"/>
    <property type="match status" value="1"/>
</dbReference>
<sequence length="937" mass="100073">MAVTAAEMRPPTAPPNGAPPAAPPRNAHPRRGHFRRVVLWILAIIVAIALLAGGLGIWTVTRAFPQANGTLQVPGVTNSVSVQRDARGIPTITASSSADLFFAQGFVHAQDRFWEMDFRRHLTSARLSELFGESQLGTDTFLRTLGWHRTAETEVQQLPAETRAFYESYAAGVNAYLNERAGGGLSLEYSVLGLQNPDYSPEPWTSADSVAWFKAMAWDLRTNIEDETARALQAQGLSATQLGELYPGYPFEEHPVILADDPAGTAVTDGTLAAPFPTPAAAAERGSSAAPGSLAGSGSAPDPGSEAAAGAVARSADLGSAAGTAHAAALPKLAALGTLLDRVDTLIAGQGEGVGSNSWVVSGEHTETGKPLLANDPHLSAALPSVWTQMQLRCETVSPACPFDVAGYSFSGLPGIVIGHNEKVAWGFTNLTTDVADLYVERIEDDGYWIDGEKQPFVTRSETINVAGGDPVKIEVKSTGHGPILSGLESDFTAIAENPRLGAPTTPNTANSNSTLDPADDAALPPGEFALSLRWTALDVSRTAEAIFTLNRAENFADFRLAASQFDVPAQNLIYADPDGNIGYQAPGKLPIRGAGDGWLPQPGWDSAYDWQGFIPFTDQPMTYNPESGIIVTANNAIVTDDYQYFLSRDWDYGYRAARIQELLDERIAAGPITALDMAEIQMDNQFPVAATLQRAYEGLTVENQDVAESLKLLSGWNGQNDPDSPAAAFANVLWQHITAQLVDEQAVRIPRDDQSRFARAFELLIDQPDSEWFRSTLNGLATTKDEFLILAAEQAQTELSELQGADPSKWNWGTLHAITLTNGTFGTSGIAPIEALFNRGPFSVGGGSGVVNATGWGLDEGYATTTVPSMRMVIDVSDWDASTWQNLTGASGHAFHPNYTDQTEGWAHGEQYAWAFSPRAVAAAATDELILAPTSS</sequence>
<dbReference type="GO" id="GO:0046872">
    <property type="term" value="F:metal ion binding"/>
    <property type="evidence" value="ECO:0007669"/>
    <property type="project" value="UniProtKB-KW"/>
</dbReference>
<feature type="transmembrane region" description="Helical" evidence="7">
    <location>
        <begin position="37"/>
        <end position="58"/>
    </location>
</feature>
<dbReference type="InterPro" id="IPR029055">
    <property type="entry name" value="Ntn_hydrolases_N"/>
</dbReference>
<comment type="similarity">
    <text evidence="1">Belongs to the peptidase S45 family.</text>
</comment>
<dbReference type="Gene3D" id="3.60.20.10">
    <property type="entry name" value="Glutamine Phosphoribosylpyrophosphate, subunit 1, domain 1"/>
    <property type="match status" value="1"/>
</dbReference>
<feature type="region of interest" description="Disordered" evidence="6">
    <location>
        <begin position="269"/>
        <end position="308"/>
    </location>
</feature>
<evidence type="ECO:0000313" key="8">
    <source>
        <dbReference type="EMBL" id="TDP89336.1"/>
    </source>
</evidence>
<proteinExistence type="inferred from homology"/>
<accession>A0A4R6RTJ9</accession>
<dbReference type="EMBL" id="SNYA01000010">
    <property type="protein sequence ID" value="TDP89336.1"/>
    <property type="molecule type" value="Genomic_DNA"/>
</dbReference>
<dbReference type="SUPFAM" id="SSF56235">
    <property type="entry name" value="N-terminal nucleophile aminohydrolases (Ntn hydrolases)"/>
    <property type="match status" value="1"/>
</dbReference>
<feature type="compositionally biased region" description="Pro residues" evidence="6">
    <location>
        <begin position="11"/>
        <end position="23"/>
    </location>
</feature>
<dbReference type="CDD" id="cd03747">
    <property type="entry name" value="Ntn_PGA_like"/>
    <property type="match status" value="1"/>
</dbReference>
<feature type="binding site" evidence="5">
    <location>
        <position position="434"/>
    </location>
    <ligand>
        <name>Ca(2+)</name>
        <dbReference type="ChEBI" id="CHEBI:29108"/>
    </ligand>
</feature>
<evidence type="ECO:0000256" key="7">
    <source>
        <dbReference type="SAM" id="Phobius"/>
    </source>
</evidence>
<dbReference type="Proteomes" id="UP000295601">
    <property type="component" value="Unassembled WGS sequence"/>
</dbReference>
<name>A0A4R6RTJ9_9MICO</name>
<feature type="region of interest" description="Disordered" evidence="6">
    <location>
        <begin position="1"/>
        <end position="28"/>
    </location>
</feature>
<dbReference type="Pfam" id="PF01804">
    <property type="entry name" value="Penicil_amidase"/>
    <property type="match status" value="1"/>
</dbReference>
<keyword evidence="7" id="KW-1133">Transmembrane helix</keyword>
<keyword evidence="3" id="KW-0865">Zymogen</keyword>
<evidence type="ECO:0000313" key="9">
    <source>
        <dbReference type="Proteomes" id="UP000295601"/>
    </source>
</evidence>
<dbReference type="InterPro" id="IPR014395">
    <property type="entry name" value="Pen/GL7ACA/AHL_acylase"/>
</dbReference>
<dbReference type="GO" id="GO:0017000">
    <property type="term" value="P:antibiotic biosynthetic process"/>
    <property type="evidence" value="ECO:0007669"/>
    <property type="project" value="InterPro"/>
</dbReference>
<evidence type="ECO:0000256" key="4">
    <source>
        <dbReference type="PIRSR" id="PIRSR001227-1"/>
    </source>
</evidence>
<dbReference type="Gene3D" id="1.10.1400.10">
    <property type="match status" value="1"/>
</dbReference>
<keyword evidence="5" id="KW-0106">Calcium</keyword>
<dbReference type="PANTHER" id="PTHR34218">
    <property type="entry name" value="PEPTIDASE S45 PENICILLIN AMIDASE"/>
    <property type="match status" value="1"/>
</dbReference>
<dbReference type="Gene3D" id="2.30.120.10">
    <property type="match status" value="1"/>
</dbReference>
<evidence type="ECO:0000256" key="2">
    <source>
        <dbReference type="ARBA" id="ARBA00022801"/>
    </source>
</evidence>
<evidence type="ECO:0000256" key="5">
    <source>
        <dbReference type="PIRSR" id="PIRSR001227-2"/>
    </source>
</evidence>
<comment type="cofactor">
    <cofactor evidence="5">
        <name>Ca(2+)</name>
        <dbReference type="ChEBI" id="CHEBI:29108"/>
    </cofactor>
    <text evidence="5">Binds 1 Ca(2+) ion per dimer.</text>
</comment>
<dbReference type="InterPro" id="IPR023343">
    <property type="entry name" value="Penicillin_amidase_dom1"/>
</dbReference>